<accession>A0ABR1R945</accession>
<sequence>MCKQIGAMKGDIRHVSSGLTAATIRESAVGCVREIAKLKVRDVGELNVVGKRTRASTVRALQRKARKLQGGNAVAIGAAEVLLEGPDMNPIDHAVDYLHAGIPHHVASFVEDVSLLACSNSMTHLAGLDILVINISSWDSYSPY</sequence>
<reference evidence="1 2" key="1">
    <citation type="submission" date="2023-01" db="EMBL/GenBank/DDBJ databases">
        <title>Analysis of 21 Apiospora genomes using comparative genomics revels a genus with tremendous synthesis potential of carbohydrate active enzymes and secondary metabolites.</title>
        <authorList>
            <person name="Sorensen T."/>
        </authorList>
    </citation>
    <scope>NUCLEOTIDE SEQUENCE [LARGE SCALE GENOMIC DNA]</scope>
    <source>
        <strain evidence="1 2">CBS 20057</strain>
    </source>
</reference>
<evidence type="ECO:0000313" key="1">
    <source>
        <dbReference type="EMBL" id="KAK8001604.1"/>
    </source>
</evidence>
<proteinExistence type="predicted"/>
<gene>
    <name evidence="1" type="ORF">PG991_013826</name>
</gene>
<keyword evidence="2" id="KW-1185">Reference proteome</keyword>
<protein>
    <submittedName>
        <fullName evidence="1">Uncharacterized protein</fullName>
    </submittedName>
</protein>
<name>A0ABR1R945_9PEZI</name>
<dbReference type="Proteomes" id="UP001396898">
    <property type="component" value="Unassembled WGS sequence"/>
</dbReference>
<evidence type="ECO:0000313" key="2">
    <source>
        <dbReference type="Proteomes" id="UP001396898"/>
    </source>
</evidence>
<organism evidence="1 2">
    <name type="scientific">Apiospora marii</name>
    <dbReference type="NCBI Taxonomy" id="335849"/>
    <lineage>
        <taxon>Eukaryota</taxon>
        <taxon>Fungi</taxon>
        <taxon>Dikarya</taxon>
        <taxon>Ascomycota</taxon>
        <taxon>Pezizomycotina</taxon>
        <taxon>Sordariomycetes</taxon>
        <taxon>Xylariomycetidae</taxon>
        <taxon>Amphisphaeriales</taxon>
        <taxon>Apiosporaceae</taxon>
        <taxon>Apiospora</taxon>
    </lineage>
</organism>
<dbReference type="EMBL" id="JAQQWI010000018">
    <property type="protein sequence ID" value="KAK8001604.1"/>
    <property type="molecule type" value="Genomic_DNA"/>
</dbReference>
<comment type="caution">
    <text evidence="1">The sequence shown here is derived from an EMBL/GenBank/DDBJ whole genome shotgun (WGS) entry which is preliminary data.</text>
</comment>